<name>A0A7I8XEX6_BURXY</name>
<gene>
    <name evidence="2" type="ORF">BXYJ_LOCUS8184</name>
</gene>
<keyword evidence="1" id="KW-0472">Membrane</keyword>
<dbReference type="Proteomes" id="UP000659654">
    <property type="component" value="Unassembled WGS sequence"/>
</dbReference>
<protein>
    <submittedName>
        <fullName evidence="2">(pine wood nematode) hypothetical protein</fullName>
    </submittedName>
</protein>
<feature type="transmembrane region" description="Helical" evidence="1">
    <location>
        <begin position="17"/>
        <end position="39"/>
    </location>
</feature>
<keyword evidence="3" id="KW-1185">Reference proteome</keyword>
<keyword evidence="1" id="KW-1133">Transmembrane helix</keyword>
<accession>A0A7I8XEX6</accession>
<comment type="caution">
    <text evidence="2">The sequence shown here is derived from an EMBL/GenBank/DDBJ whole genome shotgun (WGS) entry which is preliminary data.</text>
</comment>
<dbReference type="AlphaFoldDB" id="A0A7I8XEX6"/>
<sequence>MFGLTFTVKYVRPSRPICFSIVGLLSLMSTSFFITALVIKFQDEVDQDVIDQFGDILSPRSFESVPNTTNIIRRSSLYKIVGYYADTFMTYIAAWFVAAGLLCAFNLFGRILYSWNVNLIPNHKYYL</sequence>
<evidence type="ECO:0000256" key="1">
    <source>
        <dbReference type="SAM" id="Phobius"/>
    </source>
</evidence>
<proteinExistence type="predicted"/>
<keyword evidence="1" id="KW-0812">Transmembrane</keyword>
<dbReference type="EMBL" id="CAJFCV020000004">
    <property type="protein sequence ID" value="CAG9113593.1"/>
    <property type="molecule type" value="Genomic_DNA"/>
</dbReference>
<evidence type="ECO:0000313" key="2">
    <source>
        <dbReference type="EMBL" id="CAD5224718.1"/>
    </source>
</evidence>
<reference evidence="2" key="1">
    <citation type="submission" date="2020-09" db="EMBL/GenBank/DDBJ databases">
        <authorList>
            <person name="Kikuchi T."/>
        </authorList>
    </citation>
    <scope>NUCLEOTIDE SEQUENCE</scope>
    <source>
        <strain evidence="2">Ka4C1</strain>
    </source>
</reference>
<feature type="transmembrane region" description="Helical" evidence="1">
    <location>
        <begin position="88"/>
        <end position="108"/>
    </location>
</feature>
<evidence type="ECO:0000313" key="3">
    <source>
        <dbReference type="Proteomes" id="UP000659654"/>
    </source>
</evidence>
<dbReference type="Proteomes" id="UP000582659">
    <property type="component" value="Unassembled WGS sequence"/>
</dbReference>
<dbReference type="EMBL" id="CAJFDI010000004">
    <property type="protein sequence ID" value="CAD5224718.1"/>
    <property type="molecule type" value="Genomic_DNA"/>
</dbReference>
<organism evidence="2 3">
    <name type="scientific">Bursaphelenchus xylophilus</name>
    <name type="common">Pinewood nematode worm</name>
    <name type="synonym">Aphelenchoides xylophilus</name>
    <dbReference type="NCBI Taxonomy" id="6326"/>
    <lineage>
        <taxon>Eukaryota</taxon>
        <taxon>Metazoa</taxon>
        <taxon>Ecdysozoa</taxon>
        <taxon>Nematoda</taxon>
        <taxon>Chromadorea</taxon>
        <taxon>Rhabditida</taxon>
        <taxon>Tylenchina</taxon>
        <taxon>Tylenchomorpha</taxon>
        <taxon>Aphelenchoidea</taxon>
        <taxon>Aphelenchoididae</taxon>
        <taxon>Bursaphelenchus</taxon>
    </lineage>
</organism>